<evidence type="ECO:0000256" key="1">
    <source>
        <dbReference type="ARBA" id="ARBA00004147"/>
    </source>
</evidence>
<dbReference type="GO" id="GO:0042025">
    <property type="term" value="C:host cell nucleus"/>
    <property type="evidence" value="ECO:0007669"/>
    <property type="project" value="UniProtKB-SubCell"/>
</dbReference>
<keyword evidence="2" id="KW-1048">Host nucleus</keyword>
<dbReference type="EMBL" id="MW182903">
    <property type="protein sequence ID" value="QVW56430.1"/>
    <property type="molecule type" value="Genomic_DNA"/>
</dbReference>
<dbReference type="InterPro" id="IPR049912">
    <property type="entry name" value="CRESS_DNA_REP"/>
</dbReference>
<accession>A0A8E7G1V1</accession>
<evidence type="ECO:0000256" key="12">
    <source>
        <dbReference type="ARBA" id="ARBA00023125"/>
    </source>
</evidence>
<dbReference type="GO" id="GO:0003677">
    <property type="term" value="F:DNA binding"/>
    <property type="evidence" value="ECO:0007669"/>
    <property type="project" value="UniProtKB-KW"/>
</dbReference>
<evidence type="ECO:0000256" key="2">
    <source>
        <dbReference type="ARBA" id="ARBA00022562"/>
    </source>
</evidence>
<keyword evidence="11" id="KW-0190">Covalent protein-DNA linkage</keyword>
<protein>
    <submittedName>
        <fullName evidence="14">Replication-associated protein</fullName>
    </submittedName>
</protein>
<dbReference type="GO" id="GO:0004519">
    <property type="term" value="F:endonuclease activity"/>
    <property type="evidence" value="ECO:0007669"/>
    <property type="project" value="UniProtKB-KW"/>
</dbReference>
<dbReference type="GO" id="GO:0000166">
    <property type="term" value="F:nucleotide binding"/>
    <property type="evidence" value="ECO:0007669"/>
    <property type="project" value="UniProtKB-KW"/>
</dbReference>
<evidence type="ECO:0000313" key="14">
    <source>
        <dbReference type="EMBL" id="QVW56430.1"/>
    </source>
</evidence>
<organism evidence="14">
    <name type="scientific">Emberiza chrysophrys Genomoviridae sp</name>
    <dbReference type="NCBI Taxonomy" id="2814946"/>
    <lineage>
        <taxon>Viruses</taxon>
        <taxon>Monodnaviria</taxon>
        <taxon>Shotokuvirae</taxon>
        <taxon>Cressdnaviricota</taxon>
        <taxon>Repensiviricetes</taxon>
        <taxon>Geplafuvirales</taxon>
        <taxon>Genomoviridae</taxon>
    </lineage>
</organism>
<keyword evidence="5" id="KW-0235">DNA replication</keyword>
<name>A0A8E7G1V1_9VIRU</name>
<sequence>MLFVNSRYVLLTYSQCGSLDPWSVSNHLSTLGAECIIGREIHPTTGGIHLHCFADFNRKFRSRSARIFDVDGRHPNVVPSRGTPEKGYDYAIKDGDVAAGGLGRPEPRGGMSRGAHAISNVAHLCEDTTEFLELYDEMDRGGLIAGFNNVRAYADWRFRPEPVGYASPDGAQFRSGATDGRDDWLVQSRIGDELPFGVLSGKEILNSNESARYAVLDDIRGGLKFFPAWKDWLGGQQWISVKQMYRDPILWKWGRPCIWCANRDPRADIRRSIDKDDGVFMEDDMDWINANCIFVYVDESLVTFRAST</sequence>
<evidence type="ECO:0000256" key="8">
    <source>
        <dbReference type="ARBA" id="ARBA00022741"/>
    </source>
</evidence>
<keyword evidence="8" id="KW-0547">Nucleotide-binding</keyword>
<keyword evidence="9" id="KW-0255">Endonuclease</keyword>
<evidence type="ECO:0000256" key="3">
    <source>
        <dbReference type="ARBA" id="ARBA00022679"/>
    </source>
</evidence>
<evidence type="ECO:0000256" key="10">
    <source>
        <dbReference type="ARBA" id="ARBA00022801"/>
    </source>
</evidence>
<evidence type="ECO:0000256" key="5">
    <source>
        <dbReference type="ARBA" id="ARBA00022705"/>
    </source>
</evidence>
<evidence type="ECO:0000256" key="6">
    <source>
        <dbReference type="ARBA" id="ARBA00022722"/>
    </source>
</evidence>
<dbReference type="GO" id="GO:0016779">
    <property type="term" value="F:nucleotidyltransferase activity"/>
    <property type="evidence" value="ECO:0007669"/>
    <property type="project" value="UniProtKB-KW"/>
</dbReference>
<evidence type="ECO:0000259" key="13">
    <source>
        <dbReference type="PROSITE" id="PS52020"/>
    </source>
</evidence>
<keyword evidence="7" id="KW-0479">Metal-binding</keyword>
<keyword evidence="6" id="KW-0540">Nuclease</keyword>
<evidence type="ECO:0000256" key="4">
    <source>
        <dbReference type="ARBA" id="ARBA00022695"/>
    </source>
</evidence>
<evidence type="ECO:0000256" key="11">
    <source>
        <dbReference type="ARBA" id="ARBA00023124"/>
    </source>
</evidence>
<dbReference type="GO" id="GO:0046872">
    <property type="term" value="F:metal ion binding"/>
    <property type="evidence" value="ECO:0007669"/>
    <property type="project" value="UniProtKB-KW"/>
</dbReference>
<evidence type="ECO:0000256" key="7">
    <source>
        <dbReference type="ARBA" id="ARBA00022723"/>
    </source>
</evidence>
<evidence type="ECO:0000256" key="9">
    <source>
        <dbReference type="ARBA" id="ARBA00022759"/>
    </source>
</evidence>
<dbReference type="GO" id="GO:0006260">
    <property type="term" value="P:DNA replication"/>
    <property type="evidence" value="ECO:0007669"/>
    <property type="project" value="UniProtKB-KW"/>
</dbReference>
<dbReference type="PROSITE" id="PS52020">
    <property type="entry name" value="CRESS_DNA_REP"/>
    <property type="match status" value="1"/>
</dbReference>
<keyword evidence="12" id="KW-0238">DNA-binding</keyword>
<comment type="subcellular location">
    <subcellularLocation>
        <location evidence="1">Host nucleus</location>
    </subcellularLocation>
</comment>
<feature type="domain" description="CRESS-DNA virus Rep endonuclease" evidence="13">
    <location>
        <begin position="3"/>
        <end position="105"/>
    </location>
</feature>
<keyword evidence="4" id="KW-0548">Nucleotidyltransferase</keyword>
<dbReference type="GO" id="GO:0016787">
    <property type="term" value="F:hydrolase activity"/>
    <property type="evidence" value="ECO:0007669"/>
    <property type="project" value="UniProtKB-KW"/>
</dbReference>
<reference evidence="14" key="1">
    <citation type="submission" date="2020-10" db="EMBL/GenBank/DDBJ databases">
        <title>CRESS DNA virus dark matter in the feces of wild birds.</title>
        <authorList>
            <person name="Yang S."/>
            <person name="Zhang W."/>
        </authorList>
    </citation>
    <scope>NUCLEOTIDE SEQUENCE</scope>
    <source>
        <strain evidence="14">Ybb117gen1</strain>
    </source>
</reference>
<keyword evidence="10" id="KW-0378">Hydrolase</keyword>
<proteinExistence type="predicted"/>
<keyword evidence="3" id="KW-0808">Transferase</keyword>